<dbReference type="OrthoDB" id="5699427at2"/>
<gene>
    <name evidence="2" type="ORF">Sps_00045</name>
</gene>
<dbReference type="EMBL" id="CP014782">
    <property type="protein sequence ID" value="AQS35270.1"/>
    <property type="molecule type" value="Genomic_DNA"/>
</dbReference>
<dbReference type="CDD" id="cd00077">
    <property type="entry name" value="HDc"/>
    <property type="match status" value="1"/>
</dbReference>
<keyword evidence="3" id="KW-1185">Reference proteome</keyword>
<dbReference type="PROSITE" id="PS51833">
    <property type="entry name" value="HDOD"/>
    <property type="match status" value="1"/>
</dbReference>
<dbReference type="InterPro" id="IPR013976">
    <property type="entry name" value="HDOD"/>
</dbReference>
<evidence type="ECO:0000313" key="3">
    <source>
        <dbReference type="Proteomes" id="UP000189545"/>
    </source>
</evidence>
<dbReference type="Pfam" id="PF08668">
    <property type="entry name" value="HDOD"/>
    <property type="match status" value="1"/>
</dbReference>
<dbReference type="PANTHER" id="PTHR33525">
    <property type="match status" value="1"/>
</dbReference>
<feature type="domain" description="HDOD" evidence="1">
    <location>
        <begin position="103"/>
        <end position="296"/>
    </location>
</feature>
<evidence type="ECO:0000313" key="2">
    <source>
        <dbReference type="EMBL" id="AQS35270.1"/>
    </source>
</evidence>
<dbReference type="KEGG" id="spsw:Sps_00045"/>
<dbReference type="InterPro" id="IPR052340">
    <property type="entry name" value="RNase_Y/CdgJ"/>
</dbReference>
<name>A0A1S6HIC3_9GAMM</name>
<dbReference type="Proteomes" id="UP000189545">
    <property type="component" value="Chromosome"/>
</dbReference>
<evidence type="ECO:0000259" key="1">
    <source>
        <dbReference type="PROSITE" id="PS51833"/>
    </source>
</evidence>
<accession>A0A1S6HIC3</accession>
<dbReference type="PANTHER" id="PTHR33525:SF6">
    <property type="entry name" value="HDOD DOMAIN-CONTAINING PROTEIN"/>
    <property type="match status" value="1"/>
</dbReference>
<reference evidence="2 3" key="1">
    <citation type="submission" date="2016-03" db="EMBL/GenBank/DDBJ databases">
        <title>Complete genome sequence of Shewanella psychrophila WP2, a deep sea bacterium isolated from west Pacific sediment.</title>
        <authorList>
            <person name="Xu G."/>
            <person name="Jian H."/>
        </authorList>
    </citation>
    <scope>NUCLEOTIDE SEQUENCE [LARGE SCALE GENOMIC DNA]</scope>
    <source>
        <strain evidence="2 3">WP2</strain>
    </source>
</reference>
<dbReference type="Gene3D" id="1.10.3210.10">
    <property type="entry name" value="Hypothetical protein af1432"/>
    <property type="match status" value="1"/>
</dbReference>
<dbReference type="SUPFAM" id="SSF109604">
    <property type="entry name" value="HD-domain/PDEase-like"/>
    <property type="match status" value="1"/>
</dbReference>
<proteinExistence type="predicted"/>
<dbReference type="STRING" id="225848.Sps_00045"/>
<dbReference type="RefSeq" id="WP_077750638.1">
    <property type="nucleotide sequence ID" value="NZ_CP014782.1"/>
</dbReference>
<dbReference type="InterPro" id="IPR003607">
    <property type="entry name" value="HD/PDEase_dom"/>
</dbReference>
<organism evidence="2 3">
    <name type="scientific">Shewanella psychrophila</name>
    <dbReference type="NCBI Taxonomy" id="225848"/>
    <lineage>
        <taxon>Bacteria</taxon>
        <taxon>Pseudomonadati</taxon>
        <taxon>Pseudomonadota</taxon>
        <taxon>Gammaproteobacteria</taxon>
        <taxon>Alteromonadales</taxon>
        <taxon>Shewanellaceae</taxon>
        <taxon>Shewanella</taxon>
    </lineage>
</organism>
<dbReference type="AlphaFoldDB" id="A0A1S6HIC3"/>
<protein>
    <submittedName>
        <fullName evidence="2">Putative signal transduction protein</fullName>
    </submittedName>
</protein>
<sequence length="355" mass="40007">MVKKLFNKLFNIRDKTSVAEPKGFRQDTSVQEKLANEAVKPKKQAATEEVFISDSVDVSALFYSLLFPTKSNDTGGVANNLEKAVMDDVEHALMSPQDVADKVLKLPSKLAELDKRLKDESVDIRVLVDEIHDDPVLSVEVIKLCNSPVFKRGDREVTSLQQAFVQLGRDQLRRLVTTCMVREMIVIKPIYYRRFGLQIWRHSMQVAYLSSELATDNSGQDPDTAFLLGLLHDVGKIAIFKMLLDEFQLAEPGEQPSSWLFRQVMTSKSLSLSALLAQCWHLPACFESSLSQLANLDSTPTEPLAALVWRANLISECSMLYHGKKLDEPCLARLLIDADLSRDEFEVLHEKLIEV</sequence>